<evidence type="ECO:0000256" key="4">
    <source>
        <dbReference type="PIRSR" id="PIRSR036492-1"/>
    </source>
</evidence>
<dbReference type="Gene3D" id="3.40.605.10">
    <property type="entry name" value="Aldehyde Dehydrogenase, Chain A, domain 1"/>
    <property type="match status" value="1"/>
</dbReference>
<keyword evidence="2 3" id="KW-0560">Oxidoreductase</keyword>
<dbReference type="RefSeq" id="WP_285661268.1">
    <property type="nucleotide sequence ID" value="NZ_BSTX01000001.1"/>
</dbReference>
<feature type="active site" evidence="4 5">
    <location>
        <position position="228"/>
    </location>
</feature>
<dbReference type="GO" id="GO:0016620">
    <property type="term" value="F:oxidoreductase activity, acting on the aldehyde or oxo group of donors, NAD or NADP as acceptor"/>
    <property type="evidence" value="ECO:0007669"/>
    <property type="project" value="InterPro"/>
</dbReference>
<name>A0A9W6W704_9ACTN</name>
<comment type="caution">
    <text evidence="9">The sequence shown here is derived from an EMBL/GenBank/DDBJ whole genome shotgun (WGS) entry which is preliminary data.</text>
</comment>
<dbReference type="InterPro" id="IPR016163">
    <property type="entry name" value="Ald_DH_C"/>
</dbReference>
<evidence type="ECO:0000256" key="7">
    <source>
        <dbReference type="SAM" id="MobiDB-lite"/>
    </source>
</evidence>
<dbReference type="Gene3D" id="3.40.309.10">
    <property type="entry name" value="Aldehyde Dehydrogenase, Chain A, domain 2"/>
    <property type="match status" value="1"/>
</dbReference>
<feature type="domain" description="Aldehyde dehydrogenase" evidence="8">
    <location>
        <begin position="23"/>
        <end position="447"/>
    </location>
</feature>
<evidence type="ECO:0000256" key="2">
    <source>
        <dbReference type="ARBA" id="ARBA00023002"/>
    </source>
</evidence>
<dbReference type="PANTHER" id="PTHR43353">
    <property type="entry name" value="SUCCINATE-SEMIALDEHYDE DEHYDROGENASE, MITOCHONDRIAL"/>
    <property type="match status" value="1"/>
</dbReference>
<dbReference type="InterPro" id="IPR016162">
    <property type="entry name" value="Ald_DH_N"/>
</dbReference>
<sequence>MTMTLTEPAAAPGSPPAPPPALTATVRRARDVAAWWRRLGPRVRGEALARWAGVLGRRSPEITAVMRLEGGKSDADATIELLVAVEHLRWAAANAGRVLRDRRVPGTWLLPELRAGLGWQPYGVVGVIGPWNFPVLTPLGSIGSALAAGNAVVFKPSEHSAEVGRLLAETCAEAMRGAPLVQVVGGGAEVGEALVTSGVDKIAFTGSPATAAKVLAAAAPSLTPVAVEAGGKDPAIVLPGADVEAAAASVLWGAMFNSGQTCIGIERAYVCDDVYDPFVRALVVKAARLTVGRDGDLGPMTVPAQLEVVRAHIADALDRGARAVVGGLEAVDPPYVAPTVLIDVPPEALVLREETFGPVLPVVRAADAGDAVARAESSGYGLGAAVYGPPGEARAVAARLSCGMVAVNASLGFAAQPWLPFGGRGRSGSGRMHGEAGLREFALPKSVVARRGRHPLELTTYERGRYALPFAETVLRKVYGGRG</sequence>
<comment type="similarity">
    <text evidence="1 3 6">Belongs to the aldehyde dehydrogenase family.</text>
</comment>
<organism evidence="9 10">
    <name type="scientific">Actinorhabdospora filicis</name>
    <dbReference type="NCBI Taxonomy" id="1785913"/>
    <lineage>
        <taxon>Bacteria</taxon>
        <taxon>Bacillati</taxon>
        <taxon>Actinomycetota</taxon>
        <taxon>Actinomycetes</taxon>
        <taxon>Micromonosporales</taxon>
        <taxon>Micromonosporaceae</taxon>
        <taxon>Actinorhabdospora</taxon>
    </lineage>
</organism>
<evidence type="ECO:0000256" key="3">
    <source>
        <dbReference type="PIRNR" id="PIRNR036492"/>
    </source>
</evidence>
<dbReference type="InterPro" id="IPR029510">
    <property type="entry name" value="Ald_DH_CS_GLU"/>
</dbReference>
<evidence type="ECO:0000313" key="9">
    <source>
        <dbReference type="EMBL" id="GLZ76069.1"/>
    </source>
</evidence>
<accession>A0A9W6W704</accession>
<dbReference type="SUPFAM" id="SSF53720">
    <property type="entry name" value="ALDH-like"/>
    <property type="match status" value="1"/>
</dbReference>
<reference evidence="9" key="1">
    <citation type="submission" date="2023-03" db="EMBL/GenBank/DDBJ databases">
        <title>Actinorhabdospora filicis NBRC 111898.</title>
        <authorList>
            <person name="Ichikawa N."/>
            <person name="Sato H."/>
            <person name="Tonouchi N."/>
        </authorList>
    </citation>
    <scope>NUCLEOTIDE SEQUENCE</scope>
    <source>
        <strain evidence="9">NBRC 111898</strain>
    </source>
</reference>
<evidence type="ECO:0000259" key="8">
    <source>
        <dbReference type="Pfam" id="PF00171"/>
    </source>
</evidence>
<evidence type="ECO:0000256" key="5">
    <source>
        <dbReference type="PROSITE-ProRule" id="PRU10007"/>
    </source>
</evidence>
<protein>
    <recommendedName>
        <fullName evidence="3">Aldehyde dehydrogenase</fullName>
    </recommendedName>
</protein>
<feature type="active site" evidence="4">
    <location>
        <position position="262"/>
    </location>
</feature>
<evidence type="ECO:0000256" key="6">
    <source>
        <dbReference type="RuleBase" id="RU003345"/>
    </source>
</evidence>
<dbReference type="PANTHER" id="PTHR43353:SF5">
    <property type="entry name" value="SUCCINATE-SEMIALDEHYDE DEHYDROGENASE, MITOCHONDRIAL"/>
    <property type="match status" value="1"/>
</dbReference>
<evidence type="ECO:0000313" key="10">
    <source>
        <dbReference type="Proteomes" id="UP001165079"/>
    </source>
</evidence>
<dbReference type="AlphaFoldDB" id="A0A9W6W704"/>
<dbReference type="PROSITE" id="PS00687">
    <property type="entry name" value="ALDEHYDE_DEHYDR_GLU"/>
    <property type="match status" value="1"/>
</dbReference>
<dbReference type="InterPro" id="IPR015590">
    <property type="entry name" value="Aldehyde_DH_dom"/>
</dbReference>
<proteinExistence type="inferred from homology"/>
<dbReference type="InterPro" id="IPR016161">
    <property type="entry name" value="Ald_DH/histidinol_DH"/>
</dbReference>
<feature type="region of interest" description="Disordered" evidence="7">
    <location>
        <begin position="1"/>
        <end position="20"/>
    </location>
</feature>
<dbReference type="Proteomes" id="UP001165079">
    <property type="component" value="Unassembled WGS sequence"/>
</dbReference>
<dbReference type="Pfam" id="PF00171">
    <property type="entry name" value="Aldedh"/>
    <property type="match status" value="1"/>
</dbReference>
<dbReference type="GO" id="GO:0006081">
    <property type="term" value="P:aldehyde metabolic process"/>
    <property type="evidence" value="ECO:0007669"/>
    <property type="project" value="InterPro"/>
</dbReference>
<keyword evidence="10" id="KW-1185">Reference proteome</keyword>
<gene>
    <name evidence="9" type="ORF">Afil01_08760</name>
</gene>
<dbReference type="InterPro" id="IPR050740">
    <property type="entry name" value="Aldehyde_DH_Superfamily"/>
</dbReference>
<dbReference type="EMBL" id="BSTX01000001">
    <property type="protein sequence ID" value="GLZ76069.1"/>
    <property type="molecule type" value="Genomic_DNA"/>
</dbReference>
<dbReference type="PIRSF" id="PIRSF036492">
    <property type="entry name" value="ALDH"/>
    <property type="match status" value="1"/>
</dbReference>
<dbReference type="InterPro" id="IPR012394">
    <property type="entry name" value="Aldehyde_DH_NAD(P)"/>
</dbReference>
<evidence type="ECO:0000256" key="1">
    <source>
        <dbReference type="ARBA" id="ARBA00009986"/>
    </source>
</evidence>